<gene>
    <name evidence="1" type="ORF">CCMP2556_LOCUS23993</name>
</gene>
<reference evidence="1 2" key="1">
    <citation type="submission" date="2024-02" db="EMBL/GenBank/DDBJ databases">
        <authorList>
            <person name="Chen Y."/>
            <person name="Shah S."/>
            <person name="Dougan E. K."/>
            <person name="Thang M."/>
            <person name="Chan C."/>
        </authorList>
    </citation>
    <scope>NUCLEOTIDE SEQUENCE [LARGE SCALE GENOMIC DNA]</scope>
</reference>
<dbReference type="Proteomes" id="UP001642484">
    <property type="component" value="Unassembled WGS sequence"/>
</dbReference>
<accession>A0ABP0M3Q4</accession>
<organism evidence="1 2">
    <name type="scientific">Durusdinium trenchii</name>
    <dbReference type="NCBI Taxonomy" id="1381693"/>
    <lineage>
        <taxon>Eukaryota</taxon>
        <taxon>Sar</taxon>
        <taxon>Alveolata</taxon>
        <taxon>Dinophyceae</taxon>
        <taxon>Suessiales</taxon>
        <taxon>Symbiodiniaceae</taxon>
        <taxon>Durusdinium</taxon>
    </lineage>
</organism>
<protein>
    <submittedName>
        <fullName evidence="1">Uncharacterized protein</fullName>
    </submittedName>
</protein>
<sequence>MTLTDPELLRATVPSKALRFFGRALREKSFDREIYHLSSTTEKVAACVPTCWVCGDLLVARLKVGETYFSIVAGVVLLGCLG</sequence>
<name>A0ABP0M3Q4_9DINO</name>
<evidence type="ECO:0000313" key="2">
    <source>
        <dbReference type="Proteomes" id="UP001642484"/>
    </source>
</evidence>
<comment type="caution">
    <text evidence="1">The sequence shown here is derived from an EMBL/GenBank/DDBJ whole genome shotgun (WGS) entry which is preliminary data.</text>
</comment>
<evidence type="ECO:0000313" key="1">
    <source>
        <dbReference type="EMBL" id="CAK9046096.1"/>
    </source>
</evidence>
<dbReference type="EMBL" id="CAXAMN010015557">
    <property type="protein sequence ID" value="CAK9046096.1"/>
    <property type="molecule type" value="Genomic_DNA"/>
</dbReference>
<proteinExistence type="predicted"/>
<keyword evidence="2" id="KW-1185">Reference proteome</keyword>